<reference evidence="2" key="1">
    <citation type="submission" date="2020-04" db="EMBL/GenBank/DDBJ databases">
        <authorList>
            <person name="Chiriac C."/>
            <person name="Salcher M."/>
            <person name="Ghai R."/>
            <person name="Kavagutti S V."/>
        </authorList>
    </citation>
    <scope>NUCLEOTIDE SEQUENCE</scope>
</reference>
<dbReference type="InterPro" id="IPR013430">
    <property type="entry name" value="Toxin_antidote_HigA"/>
</dbReference>
<dbReference type="CDD" id="cd00093">
    <property type="entry name" value="HTH_XRE"/>
    <property type="match status" value="1"/>
</dbReference>
<proteinExistence type="predicted"/>
<dbReference type="SUPFAM" id="SSF47413">
    <property type="entry name" value="lambda repressor-like DNA-binding domains"/>
    <property type="match status" value="1"/>
</dbReference>
<dbReference type="EMBL" id="LR796251">
    <property type="protein sequence ID" value="CAB4131011.1"/>
    <property type="molecule type" value="Genomic_DNA"/>
</dbReference>
<accession>A0A6J5L929</accession>
<evidence type="ECO:0000256" key="1">
    <source>
        <dbReference type="ARBA" id="ARBA00023125"/>
    </source>
</evidence>
<organism evidence="2">
    <name type="scientific">uncultured Caudovirales phage</name>
    <dbReference type="NCBI Taxonomy" id="2100421"/>
    <lineage>
        <taxon>Viruses</taxon>
        <taxon>Duplodnaviria</taxon>
        <taxon>Heunggongvirae</taxon>
        <taxon>Uroviricota</taxon>
        <taxon>Caudoviricetes</taxon>
        <taxon>Peduoviridae</taxon>
        <taxon>Maltschvirus</taxon>
        <taxon>Maltschvirus maltsch</taxon>
    </lineage>
</organism>
<dbReference type="PANTHER" id="PTHR36924">
    <property type="entry name" value="ANTITOXIN HIGA-1"/>
    <property type="match status" value="1"/>
</dbReference>
<protein>
    <submittedName>
        <fullName evidence="2">VapI Plasmid maintenance system antidote protein</fullName>
    </submittedName>
</protein>
<evidence type="ECO:0000313" key="2">
    <source>
        <dbReference type="EMBL" id="CAB4131011.1"/>
    </source>
</evidence>
<dbReference type="NCBIfam" id="TIGR02607">
    <property type="entry name" value="antidote_HigA"/>
    <property type="match status" value="1"/>
</dbReference>
<dbReference type="InterPro" id="IPR001387">
    <property type="entry name" value="Cro/C1-type_HTH"/>
</dbReference>
<dbReference type="GO" id="GO:0003677">
    <property type="term" value="F:DNA binding"/>
    <property type="evidence" value="ECO:0007669"/>
    <property type="project" value="UniProtKB-KW"/>
</dbReference>
<sequence>MPNKKPTDPVHPGEILLEDFMKPAGISINALALEIRVPASRIHAIVNETRGITADTALRLGRYFSTTSKLWMNLQSDFDLRTAANASREEIERSIHPRAAA</sequence>
<gene>
    <name evidence="2" type="ORF">UFOVP130_52</name>
</gene>
<name>A0A6J5L929_9CAUD</name>
<keyword evidence="1" id="KW-0238">DNA-binding</keyword>
<dbReference type="InterPro" id="IPR010982">
    <property type="entry name" value="Lambda_DNA-bd_dom_sf"/>
</dbReference>
<dbReference type="PANTHER" id="PTHR36924:SF1">
    <property type="entry name" value="ANTITOXIN HIGA-1"/>
    <property type="match status" value="1"/>
</dbReference>
<dbReference type="Gene3D" id="1.10.260.40">
    <property type="entry name" value="lambda repressor-like DNA-binding domains"/>
    <property type="match status" value="1"/>
</dbReference>